<dbReference type="SUPFAM" id="SSF64288">
    <property type="entry name" value="Chorismate lyase-like"/>
    <property type="match status" value="1"/>
</dbReference>
<dbReference type="PRINTS" id="PR00035">
    <property type="entry name" value="HTHGNTR"/>
</dbReference>
<accession>A0A7X0M9S4</accession>
<evidence type="ECO:0000259" key="4">
    <source>
        <dbReference type="PROSITE" id="PS50949"/>
    </source>
</evidence>
<dbReference type="Proteomes" id="UP000555564">
    <property type="component" value="Unassembled WGS sequence"/>
</dbReference>
<dbReference type="AlphaFoldDB" id="A0A7X0M9S4"/>
<evidence type="ECO:0000256" key="3">
    <source>
        <dbReference type="ARBA" id="ARBA00023163"/>
    </source>
</evidence>
<dbReference type="Gene3D" id="3.40.1410.10">
    <property type="entry name" value="Chorismate lyase-like"/>
    <property type="match status" value="1"/>
</dbReference>
<dbReference type="GO" id="GO:0003700">
    <property type="term" value="F:DNA-binding transcription factor activity"/>
    <property type="evidence" value="ECO:0007669"/>
    <property type="project" value="InterPro"/>
</dbReference>
<dbReference type="PANTHER" id="PTHR44846:SF17">
    <property type="entry name" value="GNTR-FAMILY TRANSCRIPTIONAL REGULATOR"/>
    <property type="match status" value="1"/>
</dbReference>
<dbReference type="InterPro" id="IPR036390">
    <property type="entry name" value="WH_DNA-bd_sf"/>
</dbReference>
<dbReference type="Gene3D" id="1.10.10.10">
    <property type="entry name" value="Winged helix-like DNA-binding domain superfamily/Winged helix DNA-binding domain"/>
    <property type="match status" value="1"/>
</dbReference>
<gene>
    <name evidence="5" type="ORF">BJ992_006208</name>
</gene>
<evidence type="ECO:0000313" key="5">
    <source>
        <dbReference type="EMBL" id="MBB6476777.1"/>
    </source>
</evidence>
<dbReference type="Pfam" id="PF00392">
    <property type="entry name" value="GntR"/>
    <property type="match status" value="1"/>
</dbReference>
<evidence type="ECO:0000256" key="1">
    <source>
        <dbReference type="ARBA" id="ARBA00023015"/>
    </source>
</evidence>
<evidence type="ECO:0000313" key="6">
    <source>
        <dbReference type="Proteomes" id="UP000555564"/>
    </source>
</evidence>
<sequence>MSHPVACCYLKTGRALMSTQRPDARQLPSRRIADDLRQAIETGELLPGARLPSERELAGQYGTARNTAREAIRLLTDEGLVIPEHGRGVFVRRESPLIRLGNDRYSHKYRESGLSPFLLECAKQGKTGRFEVLSIDQAQPSAEVARHLRLPMSEPSVLVRENVFYADQDPVHRVTTYIPWTIAEGTGLLNPEVGHPYGIHGILEERGHTMTRLRESVSARMPKPEETRYLHLPPAVPVLDVLHLSIDQDHNPYELTRFVMRADLTGLLYDTPIE</sequence>
<dbReference type="SMART" id="SM00345">
    <property type="entry name" value="HTH_GNTR"/>
    <property type="match status" value="1"/>
</dbReference>
<dbReference type="InterPro" id="IPR050679">
    <property type="entry name" value="Bact_HTH_transcr_reg"/>
</dbReference>
<dbReference type="GO" id="GO:0003677">
    <property type="term" value="F:DNA binding"/>
    <property type="evidence" value="ECO:0007669"/>
    <property type="project" value="UniProtKB-KW"/>
</dbReference>
<evidence type="ECO:0000256" key="2">
    <source>
        <dbReference type="ARBA" id="ARBA00023125"/>
    </source>
</evidence>
<dbReference type="EMBL" id="JACHIU010000001">
    <property type="protein sequence ID" value="MBB6476777.1"/>
    <property type="molecule type" value="Genomic_DNA"/>
</dbReference>
<dbReference type="InterPro" id="IPR000524">
    <property type="entry name" value="Tscrpt_reg_HTH_GntR"/>
</dbReference>
<dbReference type="CDD" id="cd07377">
    <property type="entry name" value="WHTH_GntR"/>
    <property type="match status" value="1"/>
</dbReference>
<dbReference type="InterPro" id="IPR036388">
    <property type="entry name" value="WH-like_DNA-bd_sf"/>
</dbReference>
<dbReference type="InterPro" id="IPR028978">
    <property type="entry name" value="Chorismate_lyase_/UTRA_dom_sf"/>
</dbReference>
<keyword evidence="6" id="KW-1185">Reference proteome</keyword>
<protein>
    <submittedName>
        <fullName evidence="5">GntR family transcriptional regulator</fullName>
    </submittedName>
</protein>
<dbReference type="PANTHER" id="PTHR44846">
    <property type="entry name" value="MANNOSYL-D-GLYCERATE TRANSPORT/METABOLISM SYSTEM REPRESSOR MNGR-RELATED"/>
    <property type="match status" value="1"/>
</dbReference>
<dbReference type="InterPro" id="IPR011663">
    <property type="entry name" value="UTRA"/>
</dbReference>
<dbReference type="RefSeq" id="WP_344056429.1">
    <property type="nucleotide sequence ID" value="NZ_BAAALO010000021.1"/>
</dbReference>
<keyword evidence="3" id="KW-0804">Transcription</keyword>
<dbReference type="GO" id="GO:0045892">
    <property type="term" value="P:negative regulation of DNA-templated transcription"/>
    <property type="evidence" value="ECO:0007669"/>
    <property type="project" value="TreeGrafter"/>
</dbReference>
<dbReference type="Pfam" id="PF07702">
    <property type="entry name" value="UTRA"/>
    <property type="match status" value="1"/>
</dbReference>
<dbReference type="SMART" id="SM00866">
    <property type="entry name" value="UTRA"/>
    <property type="match status" value="1"/>
</dbReference>
<reference evidence="5 6" key="1">
    <citation type="submission" date="2020-08" db="EMBL/GenBank/DDBJ databases">
        <title>Sequencing the genomes of 1000 actinobacteria strains.</title>
        <authorList>
            <person name="Klenk H.-P."/>
        </authorList>
    </citation>
    <scope>NUCLEOTIDE SEQUENCE [LARGE SCALE GENOMIC DNA]</scope>
    <source>
        <strain evidence="5 6">DSM 44936</strain>
    </source>
</reference>
<keyword evidence="1" id="KW-0805">Transcription regulation</keyword>
<keyword evidence="2" id="KW-0238">DNA-binding</keyword>
<comment type="caution">
    <text evidence="5">The sequence shown here is derived from an EMBL/GenBank/DDBJ whole genome shotgun (WGS) entry which is preliminary data.</text>
</comment>
<dbReference type="SUPFAM" id="SSF46785">
    <property type="entry name" value="Winged helix' DNA-binding domain"/>
    <property type="match status" value="1"/>
</dbReference>
<proteinExistence type="predicted"/>
<organism evidence="5 6">
    <name type="scientific">Sphaerisporangium rubeum</name>
    <dbReference type="NCBI Taxonomy" id="321317"/>
    <lineage>
        <taxon>Bacteria</taxon>
        <taxon>Bacillati</taxon>
        <taxon>Actinomycetota</taxon>
        <taxon>Actinomycetes</taxon>
        <taxon>Streptosporangiales</taxon>
        <taxon>Streptosporangiaceae</taxon>
        <taxon>Sphaerisporangium</taxon>
    </lineage>
</organism>
<feature type="domain" description="HTH gntR-type" evidence="4">
    <location>
        <begin position="26"/>
        <end position="94"/>
    </location>
</feature>
<dbReference type="PROSITE" id="PS50949">
    <property type="entry name" value="HTH_GNTR"/>
    <property type="match status" value="1"/>
</dbReference>
<name>A0A7X0M9S4_9ACTN</name>